<organism evidence="4">
    <name type="scientific">Panicum hallii</name>
    <dbReference type="NCBI Taxonomy" id="206008"/>
    <lineage>
        <taxon>Eukaryota</taxon>
        <taxon>Viridiplantae</taxon>
        <taxon>Streptophyta</taxon>
        <taxon>Embryophyta</taxon>
        <taxon>Tracheophyta</taxon>
        <taxon>Spermatophyta</taxon>
        <taxon>Magnoliopsida</taxon>
        <taxon>Liliopsida</taxon>
        <taxon>Poales</taxon>
        <taxon>Poaceae</taxon>
        <taxon>PACMAD clade</taxon>
        <taxon>Panicoideae</taxon>
        <taxon>Panicodae</taxon>
        <taxon>Paniceae</taxon>
        <taxon>Panicinae</taxon>
        <taxon>Panicum</taxon>
        <taxon>Panicum sect. Panicum</taxon>
    </lineage>
</organism>
<evidence type="ECO:0000256" key="2">
    <source>
        <dbReference type="RuleBase" id="RU369070"/>
    </source>
</evidence>
<dbReference type="Pfam" id="PF16113">
    <property type="entry name" value="ECH_2"/>
    <property type="match status" value="1"/>
</dbReference>
<dbReference type="SUPFAM" id="SSF52096">
    <property type="entry name" value="ClpP/crotonase"/>
    <property type="match status" value="1"/>
</dbReference>
<evidence type="ECO:0000256" key="1">
    <source>
        <dbReference type="ARBA" id="ARBA00022801"/>
    </source>
</evidence>
<dbReference type="GO" id="GO:0003860">
    <property type="term" value="F:3-hydroxyisobutyryl-CoA hydrolase activity"/>
    <property type="evidence" value="ECO:0007669"/>
    <property type="project" value="UniProtKB-UniRule"/>
</dbReference>
<comment type="catalytic activity">
    <reaction evidence="2">
        <text>3-hydroxy-2-methylpropanoyl-CoA + H2O = 3-hydroxy-2-methylpropanoate + CoA + H(+)</text>
        <dbReference type="Rhea" id="RHEA:20888"/>
        <dbReference type="ChEBI" id="CHEBI:11805"/>
        <dbReference type="ChEBI" id="CHEBI:15377"/>
        <dbReference type="ChEBI" id="CHEBI:15378"/>
        <dbReference type="ChEBI" id="CHEBI:57287"/>
        <dbReference type="ChEBI" id="CHEBI:57340"/>
        <dbReference type="EC" id="3.1.2.4"/>
    </reaction>
</comment>
<dbReference type="EC" id="3.1.2.4" evidence="2"/>
<dbReference type="InterPro" id="IPR032259">
    <property type="entry name" value="HIBYL-CoA-H"/>
</dbReference>
<dbReference type="AlphaFoldDB" id="A0A2S3INW1"/>
<dbReference type="EMBL" id="CM008054">
    <property type="protein sequence ID" value="PAN48574.1"/>
    <property type="molecule type" value="Genomic_DNA"/>
</dbReference>
<dbReference type="PANTHER" id="PTHR43176">
    <property type="entry name" value="3-HYDROXYISOBUTYRYL-COA HYDROLASE-RELATED"/>
    <property type="match status" value="1"/>
</dbReference>
<sequence length="371" mass="40468">MPRLAAAAVARHAGAALRRGALEGLRRLSSLQPSHAASSEEVLVEGKASARAAVLNRPGYLNALTTTMGARLNKFYESWEDNPDIGFVMMKGSGRAFCAGGDVVRLRELVSEGKTEECQDFFKTLYSFIYFLGTYLKPHVAILDGVTMGGGGGVSIPGTFRIATDRTVFATPEVHIGFHPDAAASFYLSHLTGHVGEYVALTGEKLNGADMIALGLATHYSMSEHLDLVDERLAKLVTDDPSVIDSSLAQYGDMVYPDKKSIVHRLDVIDKCFSHETVEEIVDALESEAARLDEEWCTLALKRLKEASPLALKVSLRSGVRARLVEKDLAPKWDPPALEYVTKDMVDAYFAPLGEFDAELNLPTETREAFV</sequence>
<dbReference type="Gene3D" id="3.90.226.10">
    <property type="entry name" value="2-enoyl-CoA Hydratase, Chain A, domain 1"/>
    <property type="match status" value="1"/>
</dbReference>
<evidence type="ECO:0000313" key="4">
    <source>
        <dbReference type="EMBL" id="PAN48574.1"/>
    </source>
</evidence>
<name>A0A2S3INW1_9POAL</name>
<comment type="similarity">
    <text evidence="2">Belongs to the enoyl-CoA hydratase/isomerase family.</text>
</comment>
<dbReference type="CDD" id="cd06558">
    <property type="entry name" value="crotonase-like"/>
    <property type="match status" value="1"/>
</dbReference>
<keyword evidence="1 2" id="KW-0378">Hydrolase</keyword>
<accession>A0A2S3INW1</accession>
<proteinExistence type="inferred from homology"/>
<dbReference type="PANTHER" id="PTHR43176:SF4">
    <property type="entry name" value="3-HYDROXYISOBUTYRYL-COA HYDROLASE-LIKE PROTEIN 1, MITOCHONDRIAL"/>
    <property type="match status" value="1"/>
</dbReference>
<dbReference type="InterPro" id="IPR029045">
    <property type="entry name" value="ClpP/crotonase-like_dom_sf"/>
</dbReference>
<gene>
    <name evidence="4" type="ORF">PAHAL_9G391300</name>
</gene>
<dbReference type="GO" id="GO:0006574">
    <property type="term" value="P:L-valine catabolic process"/>
    <property type="evidence" value="ECO:0007669"/>
    <property type="project" value="UniProtKB-UniRule"/>
</dbReference>
<dbReference type="InterPro" id="IPR045004">
    <property type="entry name" value="ECH_dom"/>
</dbReference>
<evidence type="ECO:0000259" key="3">
    <source>
        <dbReference type="Pfam" id="PF16113"/>
    </source>
</evidence>
<protein>
    <recommendedName>
        <fullName evidence="2">3-hydroxyisobutyryl-CoA hydrolase</fullName>
        <shortName evidence="2">HIB-CoA hydrolase</shortName>
        <shortName evidence="2">HIBYL-CoA-H</shortName>
        <ecNumber evidence="2">3.1.2.4</ecNumber>
    </recommendedName>
    <alternativeName>
        <fullName evidence="2">3-hydroxyisobutyryl-coenzyme A hydrolase</fullName>
    </alternativeName>
</protein>
<comment type="pathway">
    <text evidence="2">Amino-acid degradation; L-valine degradation.</text>
</comment>
<dbReference type="Gramene" id="PAN48574">
    <property type="protein sequence ID" value="PAN48574"/>
    <property type="gene ID" value="PAHAL_9G391300"/>
</dbReference>
<comment type="function">
    <text evidence="2">Hydrolyzes 3-hydroxyisobutyryl-CoA (HIBYL-CoA), a saline catabolite. Has high activity toward isobutyryl-CoA. Could be an isobutyryl-CoA dehydrogenase that functions in valine catabolism.</text>
</comment>
<reference evidence="4" key="1">
    <citation type="submission" date="2018-04" db="EMBL/GenBank/DDBJ databases">
        <title>WGS assembly of Panicum hallii.</title>
        <authorList>
            <person name="Lovell J."/>
            <person name="Jenkins J."/>
            <person name="Lowry D."/>
            <person name="Mamidi S."/>
            <person name="Sreedasyam A."/>
            <person name="Weng X."/>
            <person name="Barry K."/>
            <person name="Bonette J."/>
            <person name="Campitelli B."/>
            <person name="Daum C."/>
            <person name="Gordon S."/>
            <person name="Gould B."/>
            <person name="Lipzen A."/>
            <person name="Macqueen A."/>
            <person name="Palacio-Mejia J."/>
            <person name="Plott C."/>
            <person name="Shakirov E."/>
            <person name="Shu S."/>
            <person name="Yoshinaga Y."/>
            <person name="Zane M."/>
            <person name="Rokhsar D."/>
            <person name="Grimwood J."/>
            <person name="Schmutz J."/>
            <person name="Juenger T."/>
        </authorList>
    </citation>
    <scope>NUCLEOTIDE SEQUENCE [LARGE SCALE GENOMIC DNA]</scope>
    <source>
        <strain evidence="4">FIL2</strain>
    </source>
</reference>
<feature type="domain" description="Enoyl-CoA hydratase/isomerase" evidence="3">
    <location>
        <begin position="51"/>
        <end position="317"/>
    </location>
</feature>
<dbReference type="Proteomes" id="UP000243499">
    <property type="component" value="Chromosome 9"/>
</dbReference>